<dbReference type="Proteomes" id="UP000015100">
    <property type="component" value="Unassembled WGS sequence"/>
</dbReference>
<sequence>MKSIQSLAILLASILGLIHIPAVHAAPSLAATHIKRQVEVLGSDFTRATCELGFWSDADRKGEGRRKYPLGAFADFESDETREKDNACVNVKDWGFPIYVERVLGFALTGRCECDFFQNENCDKPLFSAFNREDSRLDNHKKTDGPAGIRSDQMKSYKCRFKIMTTDTENPFIGGTMQLESFGLDAYISDAPVLSNGDFQDGQTECKPIPESFQTANIHTKGITCRFYEDDSCHNRLEEIGNAGVTTVYWTGVPKLLGSYRCYAPWGIAWEPITREKLQEAIDRIRSPQA</sequence>
<name>S8AJK6_DACHA</name>
<protein>
    <submittedName>
        <fullName evidence="2">Uncharacterized protein</fullName>
    </submittedName>
</protein>
<evidence type="ECO:0000256" key="1">
    <source>
        <dbReference type="SAM" id="SignalP"/>
    </source>
</evidence>
<dbReference type="EMBL" id="AQGS01000089">
    <property type="protein sequence ID" value="EPS43140.1"/>
    <property type="molecule type" value="Genomic_DNA"/>
</dbReference>
<gene>
    <name evidence="2" type="ORF">H072_2919</name>
</gene>
<accession>S8AJK6</accession>
<dbReference type="HOGENOM" id="CLU_915337_0_0_1"/>
<proteinExistence type="predicted"/>
<dbReference type="OrthoDB" id="4571120at2759"/>
<evidence type="ECO:0000313" key="2">
    <source>
        <dbReference type="EMBL" id="EPS43140.1"/>
    </source>
</evidence>
<feature type="signal peptide" evidence="1">
    <location>
        <begin position="1"/>
        <end position="25"/>
    </location>
</feature>
<evidence type="ECO:0000313" key="3">
    <source>
        <dbReference type="Proteomes" id="UP000015100"/>
    </source>
</evidence>
<dbReference type="AlphaFoldDB" id="S8AJK6"/>
<keyword evidence="3" id="KW-1185">Reference proteome</keyword>
<feature type="chain" id="PRO_5004560677" evidence="1">
    <location>
        <begin position="26"/>
        <end position="290"/>
    </location>
</feature>
<organism evidence="2 3">
    <name type="scientific">Dactylellina haptotyla (strain CBS 200.50)</name>
    <name type="common">Nematode-trapping fungus</name>
    <name type="synonym">Monacrosporium haptotylum</name>
    <dbReference type="NCBI Taxonomy" id="1284197"/>
    <lineage>
        <taxon>Eukaryota</taxon>
        <taxon>Fungi</taxon>
        <taxon>Dikarya</taxon>
        <taxon>Ascomycota</taxon>
        <taxon>Pezizomycotina</taxon>
        <taxon>Orbiliomycetes</taxon>
        <taxon>Orbiliales</taxon>
        <taxon>Orbiliaceae</taxon>
        <taxon>Dactylellina</taxon>
    </lineage>
</organism>
<keyword evidence="1" id="KW-0732">Signal</keyword>
<reference evidence="3" key="2">
    <citation type="submission" date="2013-04" db="EMBL/GenBank/DDBJ databases">
        <title>Genomic mechanisms accounting for the adaptation to parasitism in nematode-trapping fungi.</title>
        <authorList>
            <person name="Ahren D.G."/>
        </authorList>
    </citation>
    <scope>NUCLEOTIDE SEQUENCE [LARGE SCALE GENOMIC DNA]</scope>
    <source>
        <strain evidence="3">CBS 200.50</strain>
    </source>
</reference>
<reference evidence="2 3" key="1">
    <citation type="journal article" date="2013" name="PLoS Genet.">
        <title>Genomic mechanisms accounting for the adaptation to parasitism in nematode-trapping fungi.</title>
        <authorList>
            <person name="Meerupati T."/>
            <person name="Andersson K.M."/>
            <person name="Friman E."/>
            <person name="Kumar D."/>
            <person name="Tunlid A."/>
            <person name="Ahren D."/>
        </authorList>
    </citation>
    <scope>NUCLEOTIDE SEQUENCE [LARGE SCALE GENOMIC DNA]</scope>
    <source>
        <strain evidence="2 3">CBS 200.50</strain>
    </source>
</reference>
<comment type="caution">
    <text evidence="2">The sequence shown here is derived from an EMBL/GenBank/DDBJ whole genome shotgun (WGS) entry which is preliminary data.</text>
</comment>